<keyword evidence="3 5" id="KW-1133">Transmembrane helix</keyword>
<comment type="subcellular location">
    <subcellularLocation>
        <location evidence="1">Cell membrane</location>
        <topology evidence="1">Multi-pass membrane protein</topology>
    </subcellularLocation>
</comment>
<feature type="transmembrane region" description="Helical" evidence="5">
    <location>
        <begin position="48"/>
        <end position="68"/>
    </location>
</feature>
<feature type="transmembrane region" description="Helical" evidence="5">
    <location>
        <begin position="80"/>
        <end position="96"/>
    </location>
</feature>
<keyword evidence="8" id="KW-1185">Reference proteome</keyword>
<feature type="transmembrane region" description="Helical" evidence="5">
    <location>
        <begin position="309"/>
        <end position="329"/>
    </location>
</feature>
<dbReference type="SUPFAM" id="SSF103473">
    <property type="entry name" value="MFS general substrate transporter"/>
    <property type="match status" value="1"/>
</dbReference>
<feature type="transmembrane region" description="Helical" evidence="5">
    <location>
        <begin position="371"/>
        <end position="393"/>
    </location>
</feature>
<evidence type="ECO:0000256" key="5">
    <source>
        <dbReference type="SAM" id="Phobius"/>
    </source>
</evidence>
<dbReference type="Gene3D" id="1.20.1250.20">
    <property type="entry name" value="MFS general substrate transporter like domains"/>
    <property type="match status" value="2"/>
</dbReference>
<name>A0A4R8UDG4_9MICO</name>
<dbReference type="PROSITE" id="PS50850">
    <property type="entry name" value="MFS"/>
    <property type="match status" value="1"/>
</dbReference>
<protein>
    <submittedName>
        <fullName evidence="7">MFS transporter</fullName>
    </submittedName>
</protein>
<sequence>METAARSLWSGRTLALLGILLVAANLRTAVAALSPIITRVDADIPLGTLAVGVLGMLPPVCFALFGIFTPMFTKRHGLETTLALSLLALFVGHLARGLSGSVVLLLLGSAITFAGLGVGNVLLPPLVKKYFPDRVGLVTSLYVTVISLSTLVPPLVAVPVADAAGWRTSLGMWSAFALVALVPWITMLVRHRTGNMPTPVVEEPEPALLGRLRHSSVAWAITAVFAVSSVNAYAVFAWLPQLLVDRALVSEGEAGTLLSLFCAMGFPCAVVIPVLTVRLKNVGLLVYAGAFCFVIGYLGLIVAPMTLTWLWVSAAGLGQLLFPLALVLINLRTRTHEGAVAMSGFVQGVGYTLGALGPLVVGLLHEVTGDWLWPLVFLTATALAVTVAGAVIARPHMLEDDLGRFRPAPLHLPRAEDRKD</sequence>
<keyword evidence="2 5" id="KW-0812">Transmembrane</keyword>
<evidence type="ECO:0000313" key="8">
    <source>
        <dbReference type="Proteomes" id="UP000297866"/>
    </source>
</evidence>
<keyword evidence="4 5" id="KW-0472">Membrane</keyword>
<feature type="transmembrane region" description="Helical" evidence="5">
    <location>
        <begin position="217"/>
        <end position="238"/>
    </location>
</feature>
<feature type="transmembrane region" description="Helical" evidence="5">
    <location>
        <begin position="170"/>
        <end position="189"/>
    </location>
</feature>
<feature type="transmembrane region" description="Helical" evidence="5">
    <location>
        <begin position="341"/>
        <end position="365"/>
    </location>
</feature>
<dbReference type="InterPro" id="IPR036259">
    <property type="entry name" value="MFS_trans_sf"/>
</dbReference>
<dbReference type="PANTHER" id="PTHR23523">
    <property type="match status" value="1"/>
</dbReference>
<accession>A0A4R8UDG4</accession>
<dbReference type="EMBL" id="SOEZ01000064">
    <property type="protein sequence ID" value="TFB48413.1"/>
    <property type="molecule type" value="Genomic_DNA"/>
</dbReference>
<evidence type="ECO:0000256" key="1">
    <source>
        <dbReference type="ARBA" id="ARBA00004651"/>
    </source>
</evidence>
<evidence type="ECO:0000256" key="4">
    <source>
        <dbReference type="ARBA" id="ARBA00023136"/>
    </source>
</evidence>
<dbReference type="InterPro" id="IPR011701">
    <property type="entry name" value="MFS"/>
</dbReference>
<dbReference type="AlphaFoldDB" id="A0A4R8UDG4"/>
<dbReference type="InterPro" id="IPR020846">
    <property type="entry name" value="MFS_dom"/>
</dbReference>
<evidence type="ECO:0000259" key="6">
    <source>
        <dbReference type="PROSITE" id="PS50850"/>
    </source>
</evidence>
<feature type="transmembrane region" description="Helical" evidence="5">
    <location>
        <begin position="258"/>
        <end position="277"/>
    </location>
</feature>
<proteinExistence type="predicted"/>
<evidence type="ECO:0000256" key="2">
    <source>
        <dbReference type="ARBA" id="ARBA00022692"/>
    </source>
</evidence>
<comment type="caution">
    <text evidence="7">The sequence shown here is derived from an EMBL/GenBank/DDBJ whole genome shotgun (WGS) entry which is preliminary data.</text>
</comment>
<dbReference type="Proteomes" id="UP000297866">
    <property type="component" value="Unassembled WGS sequence"/>
</dbReference>
<dbReference type="GO" id="GO:0022857">
    <property type="term" value="F:transmembrane transporter activity"/>
    <property type="evidence" value="ECO:0007669"/>
    <property type="project" value="InterPro"/>
</dbReference>
<evidence type="ECO:0000256" key="3">
    <source>
        <dbReference type="ARBA" id="ARBA00022989"/>
    </source>
</evidence>
<feature type="transmembrane region" description="Helical" evidence="5">
    <location>
        <begin position="284"/>
        <end position="303"/>
    </location>
</feature>
<dbReference type="InterPro" id="IPR052524">
    <property type="entry name" value="MFS_Cyanate_Porter"/>
</dbReference>
<gene>
    <name evidence="7" type="ORF">E3O23_13605</name>
</gene>
<feature type="transmembrane region" description="Helical" evidence="5">
    <location>
        <begin position="135"/>
        <end position="158"/>
    </location>
</feature>
<organism evidence="7 8">
    <name type="scientific">Cryobacterium tagatosivorans</name>
    <dbReference type="NCBI Taxonomy" id="1259199"/>
    <lineage>
        <taxon>Bacteria</taxon>
        <taxon>Bacillati</taxon>
        <taxon>Actinomycetota</taxon>
        <taxon>Actinomycetes</taxon>
        <taxon>Micrococcales</taxon>
        <taxon>Microbacteriaceae</taxon>
        <taxon>Cryobacterium</taxon>
    </lineage>
</organism>
<feature type="domain" description="Major facilitator superfamily (MFS) profile" evidence="6">
    <location>
        <begin position="13"/>
        <end position="398"/>
    </location>
</feature>
<reference evidence="7 8" key="1">
    <citation type="submission" date="2019-03" db="EMBL/GenBank/DDBJ databases">
        <title>Genomics of glacier-inhabiting Cryobacterium strains.</title>
        <authorList>
            <person name="Liu Q."/>
            <person name="Xin Y.-H."/>
        </authorList>
    </citation>
    <scope>NUCLEOTIDE SEQUENCE [LARGE SCALE GENOMIC DNA]</scope>
    <source>
        <strain evidence="7 8">Sr47</strain>
    </source>
</reference>
<dbReference type="GO" id="GO:0005886">
    <property type="term" value="C:plasma membrane"/>
    <property type="evidence" value="ECO:0007669"/>
    <property type="project" value="UniProtKB-SubCell"/>
</dbReference>
<evidence type="ECO:0000313" key="7">
    <source>
        <dbReference type="EMBL" id="TFB48413.1"/>
    </source>
</evidence>
<dbReference type="OrthoDB" id="5317164at2"/>
<dbReference type="Pfam" id="PF07690">
    <property type="entry name" value="MFS_1"/>
    <property type="match status" value="1"/>
</dbReference>
<dbReference type="PANTHER" id="PTHR23523:SF2">
    <property type="entry name" value="2-NITROIMIDAZOLE TRANSPORTER"/>
    <property type="match status" value="1"/>
</dbReference>
<feature type="transmembrane region" description="Helical" evidence="5">
    <location>
        <begin position="102"/>
        <end position="123"/>
    </location>
</feature>